<dbReference type="EC" id="3.1.-.-" evidence="5"/>
<dbReference type="SUPFAM" id="SSF53098">
    <property type="entry name" value="Ribonuclease H-like"/>
    <property type="match status" value="1"/>
</dbReference>
<dbReference type="SMART" id="SM00732">
    <property type="entry name" value="YqgFc"/>
    <property type="match status" value="1"/>
</dbReference>
<gene>
    <name evidence="7" type="ORF">SSCH_700038</name>
</gene>
<evidence type="ECO:0000256" key="1">
    <source>
        <dbReference type="ARBA" id="ARBA00022490"/>
    </source>
</evidence>
<dbReference type="HAMAP" id="MF_00651">
    <property type="entry name" value="Nuclease_YqgF"/>
    <property type="match status" value="1"/>
</dbReference>
<sequence>MRVLGLDMGTKRIGVAVSDQSGLIAQAVTTIKRDNIPEDLNLVCDLVREYDVQEVVIGYPRHLDGRPGEEAASYVAFGEMLHQETGIPVVYWDERLSTVAAERSLLEGDMRRRRRKQVIDRIAACLILDNYLTWRRKQEE</sequence>
<comment type="subcellular location">
    <subcellularLocation>
        <location evidence="5">Cytoplasm</location>
    </subcellularLocation>
</comment>
<evidence type="ECO:0000256" key="5">
    <source>
        <dbReference type="HAMAP-Rule" id="MF_00651"/>
    </source>
</evidence>
<comment type="function">
    <text evidence="5">Could be a nuclease involved in processing of the 5'-end of pre-16S rRNA.</text>
</comment>
<evidence type="ECO:0000259" key="6">
    <source>
        <dbReference type="SMART" id="SM00732"/>
    </source>
</evidence>
<dbReference type="RefSeq" id="WP_044665861.1">
    <property type="nucleotide sequence ID" value="NZ_CDRZ01000270.1"/>
</dbReference>
<dbReference type="Gene3D" id="3.30.420.140">
    <property type="entry name" value="YqgF/RNase H-like domain"/>
    <property type="match status" value="1"/>
</dbReference>
<dbReference type="InterPro" id="IPR012337">
    <property type="entry name" value="RNaseH-like_sf"/>
</dbReference>
<dbReference type="Pfam" id="PF03652">
    <property type="entry name" value="RuvX"/>
    <property type="match status" value="1"/>
</dbReference>
<evidence type="ECO:0000256" key="2">
    <source>
        <dbReference type="ARBA" id="ARBA00022517"/>
    </source>
</evidence>
<dbReference type="GO" id="GO:0000967">
    <property type="term" value="P:rRNA 5'-end processing"/>
    <property type="evidence" value="ECO:0007669"/>
    <property type="project" value="UniProtKB-UniRule"/>
</dbReference>
<name>A0A0B7MPT4_9FIRM</name>
<dbReference type="InterPro" id="IPR037027">
    <property type="entry name" value="YqgF/RNaseH-like_dom_sf"/>
</dbReference>
<keyword evidence="3 5" id="KW-0540">Nuclease</keyword>
<keyword evidence="2 5" id="KW-0690">Ribosome biogenesis</keyword>
<dbReference type="EMBL" id="CDRZ01000270">
    <property type="protein sequence ID" value="CEO90051.1"/>
    <property type="molecule type" value="Genomic_DNA"/>
</dbReference>
<dbReference type="OrthoDB" id="9796140at2"/>
<organism evidence="7 8">
    <name type="scientific">Syntrophaceticus schinkii</name>
    <dbReference type="NCBI Taxonomy" id="499207"/>
    <lineage>
        <taxon>Bacteria</taxon>
        <taxon>Bacillati</taxon>
        <taxon>Bacillota</taxon>
        <taxon>Clostridia</taxon>
        <taxon>Thermoanaerobacterales</taxon>
        <taxon>Thermoanaerobacterales Family III. Incertae Sedis</taxon>
        <taxon>Syntrophaceticus</taxon>
    </lineage>
</organism>
<evidence type="ECO:0000256" key="3">
    <source>
        <dbReference type="ARBA" id="ARBA00022722"/>
    </source>
</evidence>
<evidence type="ECO:0000256" key="4">
    <source>
        <dbReference type="ARBA" id="ARBA00022801"/>
    </source>
</evidence>
<dbReference type="Proteomes" id="UP000046155">
    <property type="component" value="Unassembled WGS sequence"/>
</dbReference>
<dbReference type="NCBIfam" id="TIGR00250">
    <property type="entry name" value="RNAse_H_YqgF"/>
    <property type="match status" value="1"/>
</dbReference>
<dbReference type="PANTHER" id="PTHR33317">
    <property type="entry name" value="POLYNUCLEOTIDYL TRANSFERASE, RIBONUCLEASE H-LIKE SUPERFAMILY PROTEIN"/>
    <property type="match status" value="1"/>
</dbReference>
<accession>A0A0B7MPT4</accession>
<dbReference type="GO" id="GO:0016788">
    <property type="term" value="F:hydrolase activity, acting on ester bonds"/>
    <property type="evidence" value="ECO:0007669"/>
    <property type="project" value="UniProtKB-UniRule"/>
</dbReference>
<proteinExistence type="inferred from homology"/>
<dbReference type="InterPro" id="IPR005227">
    <property type="entry name" value="YqgF"/>
</dbReference>
<keyword evidence="8" id="KW-1185">Reference proteome</keyword>
<keyword evidence="1 5" id="KW-0963">Cytoplasm</keyword>
<dbReference type="GO" id="GO:0005829">
    <property type="term" value="C:cytosol"/>
    <property type="evidence" value="ECO:0007669"/>
    <property type="project" value="TreeGrafter"/>
</dbReference>
<comment type="similarity">
    <text evidence="5">Belongs to the YqgF HJR family.</text>
</comment>
<dbReference type="GO" id="GO:0004518">
    <property type="term" value="F:nuclease activity"/>
    <property type="evidence" value="ECO:0007669"/>
    <property type="project" value="UniProtKB-KW"/>
</dbReference>
<dbReference type="InterPro" id="IPR006641">
    <property type="entry name" value="YqgF/RNaseH-like_dom"/>
</dbReference>
<keyword evidence="4 5" id="KW-0378">Hydrolase</keyword>
<dbReference type="CDD" id="cd16964">
    <property type="entry name" value="YqgF"/>
    <property type="match status" value="1"/>
</dbReference>
<dbReference type="AlphaFoldDB" id="A0A0B7MPT4"/>
<reference evidence="8" key="1">
    <citation type="submission" date="2015-01" db="EMBL/GenBank/DDBJ databases">
        <authorList>
            <person name="Manzoor Shahid"/>
            <person name="Zubair Saima"/>
        </authorList>
    </citation>
    <scope>NUCLEOTIDE SEQUENCE [LARGE SCALE GENOMIC DNA]</scope>
    <source>
        <strain evidence="8">Sp3</strain>
    </source>
</reference>
<feature type="domain" description="YqgF/RNase H-like" evidence="6">
    <location>
        <begin position="1"/>
        <end position="101"/>
    </location>
</feature>
<dbReference type="PANTHER" id="PTHR33317:SF4">
    <property type="entry name" value="POLYNUCLEOTIDYL TRANSFERASE, RIBONUCLEASE H-LIKE SUPERFAMILY PROTEIN"/>
    <property type="match status" value="1"/>
</dbReference>
<evidence type="ECO:0000313" key="8">
    <source>
        <dbReference type="Proteomes" id="UP000046155"/>
    </source>
</evidence>
<protein>
    <recommendedName>
        <fullName evidence="5">Putative pre-16S rRNA nuclease</fullName>
        <ecNumber evidence="5">3.1.-.-</ecNumber>
    </recommendedName>
</protein>
<evidence type="ECO:0000313" key="7">
    <source>
        <dbReference type="EMBL" id="CEO90051.1"/>
    </source>
</evidence>